<dbReference type="Proteomes" id="UP000319828">
    <property type="component" value="Unassembled WGS sequence"/>
</dbReference>
<organism evidence="9 10">
    <name type="scientific">Vibrio algivorus</name>
    <dbReference type="NCBI Taxonomy" id="1667024"/>
    <lineage>
        <taxon>Bacteria</taxon>
        <taxon>Pseudomonadati</taxon>
        <taxon>Pseudomonadota</taxon>
        <taxon>Gammaproteobacteria</taxon>
        <taxon>Vibrionales</taxon>
        <taxon>Vibrionaceae</taxon>
        <taxon>Vibrio</taxon>
    </lineage>
</organism>
<dbReference type="InterPro" id="IPR003362">
    <property type="entry name" value="Bact_transf"/>
</dbReference>
<name>A0A557P158_9VIBR</name>
<evidence type="ECO:0000256" key="3">
    <source>
        <dbReference type="ARBA" id="ARBA00022679"/>
    </source>
</evidence>
<comment type="subcellular location">
    <subcellularLocation>
        <location evidence="1">Membrane</location>
        <topology evidence="1">Multi-pass membrane protein</topology>
    </subcellularLocation>
</comment>
<feature type="transmembrane region" description="Helical" evidence="7">
    <location>
        <begin position="118"/>
        <end position="137"/>
    </location>
</feature>
<dbReference type="EC" id="2.7.8.31" evidence="9"/>
<dbReference type="Pfam" id="PF13727">
    <property type="entry name" value="CoA_binding_3"/>
    <property type="match status" value="1"/>
</dbReference>
<dbReference type="NCBIfam" id="TIGR03025">
    <property type="entry name" value="EPS_sugtrans"/>
    <property type="match status" value="1"/>
</dbReference>
<dbReference type="NCBIfam" id="TIGR03023">
    <property type="entry name" value="WcaJ_sugtrans"/>
    <property type="match status" value="1"/>
</dbReference>
<evidence type="ECO:0000256" key="1">
    <source>
        <dbReference type="ARBA" id="ARBA00004141"/>
    </source>
</evidence>
<reference evidence="9 10" key="1">
    <citation type="submission" date="2019-07" db="EMBL/GenBank/DDBJ databases">
        <title>The draft genome sequence of Vibrio algivorus M1486.</title>
        <authorList>
            <person name="Meng X."/>
        </authorList>
    </citation>
    <scope>NUCLEOTIDE SEQUENCE [LARGE SCALE GENOMIC DNA]</scope>
    <source>
        <strain evidence="9 10">M1486</strain>
    </source>
</reference>
<proteinExistence type="inferred from homology"/>
<accession>A0A557P158</accession>
<evidence type="ECO:0000256" key="7">
    <source>
        <dbReference type="SAM" id="Phobius"/>
    </source>
</evidence>
<keyword evidence="4 7" id="KW-0812">Transmembrane</keyword>
<evidence type="ECO:0000313" key="9">
    <source>
        <dbReference type="EMBL" id="TVO34405.1"/>
    </source>
</evidence>
<dbReference type="PANTHER" id="PTHR30576">
    <property type="entry name" value="COLANIC BIOSYNTHESIS UDP-GLUCOSE LIPID CARRIER TRANSFERASE"/>
    <property type="match status" value="1"/>
</dbReference>
<feature type="transmembrane region" description="Helical" evidence="7">
    <location>
        <begin position="12"/>
        <end position="33"/>
    </location>
</feature>
<feature type="domain" description="Bacterial sugar transferase" evidence="8">
    <location>
        <begin position="274"/>
        <end position="457"/>
    </location>
</feature>
<evidence type="ECO:0000256" key="5">
    <source>
        <dbReference type="ARBA" id="ARBA00022989"/>
    </source>
</evidence>
<dbReference type="GO" id="GO:0009242">
    <property type="term" value="P:colanic acid biosynthetic process"/>
    <property type="evidence" value="ECO:0007669"/>
    <property type="project" value="TreeGrafter"/>
</dbReference>
<dbReference type="EMBL" id="VMKJ01000031">
    <property type="protein sequence ID" value="TVO34405.1"/>
    <property type="molecule type" value="Genomic_DNA"/>
</dbReference>
<dbReference type="InterPro" id="IPR017473">
    <property type="entry name" value="Undecaprenyl-P_gluc_Ptfrase"/>
</dbReference>
<sequence length="464" mass="52360">MNHNVVKVYKDSFTSVMRLFDFVAINLTYIGLLCISEKTISILDIAVALVIAFMFLSIGTFTGFYDLSIHDKKRKIILKLTFNSVCLVAILRALRHAFETLPGMADVLAKESIVHSEYLWSYLILLVSRLILTRVPVSKPRIAILGLTPIGLSVEKGLVAKYGSSIVHNISYFDERAENRFGFITRGSYQGKIDDLLTIAKNNEVDEIYIALPMVARDRIRNFLRILSDSTVDIMIVPDLYSYHLSSAQLRDVGGVQSFSVFTSPFEGLGGIIKRVIDILVGSLITLMILPVMACVALGVKLSSPGPVLFKQDRYGLGGKKIKVWKFRSMKVMENDAVVTQATKGDPRVTKFGSFIRRTSLDELPQFFNVLQGTMSIVGPRPHAVSHNEEYRKIVDNYMIRHKVKPGITGLAQIKGYRGETDTVDKMVKRVEYDIRYMQNWTPMYDFKIIFLTIFKGFVSETAY</sequence>
<keyword evidence="6 7" id="KW-0472">Membrane</keyword>
<feature type="transmembrane region" description="Helical" evidence="7">
    <location>
        <begin position="77"/>
        <end position="98"/>
    </location>
</feature>
<protein>
    <submittedName>
        <fullName evidence="9">Undecaprenyl-phosphate glucose phosphotransferase</fullName>
        <ecNumber evidence="9">2.7.8.31</ecNumber>
    </submittedName>
</protein>
<dbReference type="RefSeq" id="WP_144388741.1">
    <property type="nucleotide sequence ID" value="NZ_CANNCB010000030.1"/>
</dbReference>
<dbReference type="AlphaFoldDB" id="A0A557P158"/>
<dbReference type="GO" id="GO:0016020">
    <property type="term" value="C:membrane"/>
    <property type="evidence" value="ECO:0007669"/>
    <property type="project" value="UniProtKB-SubCell"/>
</dbReference>
<dbReference type="InterPro" id="IPR017475">
    <property type="entry name" value="EPS_sugar_tfrase"/>
</dbReference>
<dbReference type="Gene3D" id="3.40.50.720">
    <property type="entry name" value="NAD(P)-binding Rossmann-like Domain"/>
    <property type="match status" value="1"/>
</dbReference>
<evidence type="ECO:0000259" key="8">
    <source>
        <dbReference type="Pfam" id="PF02397"/>
    </source>
</evidence>
<feature type="transmembrane region" description="Helical" evidence="7">
    <location>
        <begin position="45"/>
        <end position="65"/>
    </location>
</feature>
<dbReference type="OrthoDB" id="9808602at2"/>
<gene>
    <name evidence="9" type="ORF">FOF44_13585</name>
</gene>
<evidence type="ECO:0000256" key="6">
    <source>
        <dbReference type="ARBA" id="ARBA00023136"/>
    </source>
</evidence>
<evidence type="ECO:0000256" key="4">
    <source>
        <dbReference type="ARBA" id="ARBA00022692"/>
    </source>
</evidence>
<dbReference type="Pfam" id="PF02397">
    <property type="entry name" value="Bac_transf"/>
    <property type="match status" value="1"/>
</dbReference>
<keyword evidence="5 7" id="KW-1133">Transmembrane helix</keyword>
<comment type="caution">
    <text evidence="9">The sequence shown here is derived from an EMBL/GenBank/DDBJ whole genome shotgun (WGS) entry which is preliminary data.</text>
</comment>
<dbReference type="GO" id="GO:0089702">
    <property type="term" value="F:undecaprenyl-phosphate glucose phosphotransferase activity"/>
    <property type="evidence" value="ECO:0007669"/>
    <property type="project" value="UniProtKB-EC"/>
</dbReference>
<comment type="similarity">
    <text evidence="2">Belongs to the bacterial sugar transferase family.</text>
</comment>
<keyword evidence="3 9" id="KW-0808">Transferase</keyword>
<feature type="transmembrane region" description="Helical" evidence="7">
    <location>
        <begin position="279"/>
        <end position="300"/>
    </location>
</feature>
<evidence type="ECO:0000256" key="2">
    <source>
        <dbReference type="ARBA" id="ARBA00006464"/>
    </source>
</evidence>
<evidence type="ECO:0000313" key="10">
    <source>
        <dbReference type="Proteomes" id="UP000319828"/>
    </source>
</evidence>
<dbReference type="PANTHER" id="PTHR30576:SF21">
    <property type="entry name" value="UDP-GLUCOSE:UNDECAPRENYL-PHOSPHATE GLUCOSE-1-PHOSPHATE TRANSFERASE"/>
    <property type="match status" value="1"/>
</dbReference>